<dbReference type="InterPro" id="IPR002347">
    <property type="entry name" value="SDR_fam"/>
</dbReference>
<keyword evidence="4" id="KW-0256">Endoplasmic reticulum</keyword>
<dbReference type="InterPro" id="IPR045022">
    <property type="entry name" value="KDSR-like"/>
</dbReference>
<name>S3L0H6_TREMA</name>
<evidence type="ECO:0000256" key="9">
    <source>
        <dbReference type="ARBA" id="ARBA00026112"/>
    </source>
</evidence>
<protein>
    <recommendedName>
        <fullName evidence="9">3-dehydrosphinganine reductase</fullName>
        <ecNumber evidence="9">1.1.1.102</ecNumber>
    </recommendedName>
</protein>
<dbReference type="Proteomes" id="UP000014541">
    <property type="component" value="Unassembled WGS sequence"/>
</dbReference>
<dbReference type="HOGENOM" id="CLU_010194_2_1_12"/>
<dbReference type="InterPro" id="IPR036291">
    <property type="entry name" value="NAD(P)-bd_dom_sf"/>
</dbReference>
<keyword evidence="8" id="KW-0443">Lipid metabolism</keyword>
<keyword evidence="5" id="KW-0521">NADP</keyword>
<dbReference type="GO" id="GO:0047560">
    <property type="term" value="F:3-dehydrosphinganine reductase activity"/>
    <property type="evidence" value="ECO:0007669"/>
    <property type="project" value="UniProtKB-EC"/>
</dbReference>
<dbReference type="CDD" id="cd08939">
    <property type="entry name" value="KDSR-like_SDR_c"/>
    <property type="match status" value="1"/>
</dbReference>
<organism evidence="12 13">
    <name type="scientific">Treponema maltophilum ATCC 51939</name>
    <dbReference type="NCBI Taxonomy" id="1125699"/>
    <lineage>
        <taxon>Bacteria</taxon>
        <taxon>Pseudomonadati</taxon>
        <taxon>Spirochaetota</taxon>
        <taxon>Spirochaetia</taxon>
        <taxon>Spirochaetales</taxon>
        <taxon>Treponemataceae</taxon>
        <taxon>Treponema</taxon>
    </lineage>
</organism>
<accession>S3L0H6</accession>
<dbReference type="GO" id="GO:0016020">
    <property type="term" value="C:membrane"/>
    <property type="evidence" value="ECO:0007669"/>
    <property type="project" value="GOC"/>
</dbReference>
<comment type="subcellular location">
    <subcellularLocation>
        <location evidence="1">Endoplasmic reticulum</location>
    </subcellularLocation>
</comment>
<dbReference type="GO" id="GO:0006666">
    <property type="term" value="P:3-keto-sphinganine metabolic process"/>
    <property type="evidence" value="ECO:0007669"/>
    <property type="project" value="InterPro"/>
</dbReference>
<evidence type="ECO:0000256" key="5">
    <source>
        <dbReference type="ARBA" id="ARBA00022857"/>
    </source>
</evidence>
<dbReference type="STRING" id="1125699.HMPREF9194_00538"/>
<gene>
    <name evidence="12" type="ORF">HMPREF9194_00538</name>
</gene>
<evidence type="ECO:0000256" key="4">
    <source>
        <dbReference type="ARBA" id="ARBA00022824"/>
    </source>
</evidence>
<comment type="caution">
    <text evidence="12">The sequence shown here is derived from an EMBL/GenBank/DDBJ whole genome shotgun (WGS) entry which is preliminary data.</text>
</comment>
<dbReference type="PANTHER" id="PTHR43550:SF3">
    <property type="entry name" value="3-KETODIHYDROSPHINGOSINE REDUCTASE"/>
    <property type="match status" value="1"/>
</dbReference>
<dbReference type="EC" id="1.1.1.102" evidence="9"/>
<evidence type="ECO:0000256" key="1">
    <source>
        <dbReference type="ARBA" id="ARBA00004240"/>
    </source>
</evidence>
<feature type="domain" description="Ketoreductase" evidence="11">
    <location>
        <begin position="7"/>
        <end position="190"/>
    </location>
</feature>
<evidence type="ECO:0000313" key="13">
    <source>
        <dbReference type="Proteomes" id="UP000014541"/>
    </source>
</evidence>
<dbReference type="OrthoDB" id="9808814at2"/>
<dbReference type="Gene3D" id="3.40.50.720">
    <property type="entry name" value="NAD(P)-binding Rossmann-like Domain"/>
    <property type="match status" value="1"/>
</dbReference>
<dbReference type="SMART" id="SM00822">
    <property type="entry name" value="PKS_KR"/>
    <property type="match status" value="1"/>
</dbReference>
<sequence>MNSIDSTVAVITGGSSGIGKALAKECLQKGYNVVIGARRKDVLKRCEAELSTYAGDSGAVSSCVLDVSDEKSIIRFADFCNQKYGKIDLLFNCAGIAVCKEFERTSSAEFTEVAAIDYAGTALMVKYSLPLLQKSGKGHIVAVSSMAGVMGVYGYSAYSPAKYAVVGFAEVLRAELIPHGIAVSLVLPADTQTPQFVAENATKPEITKRISGTIKPMSAEKSAKCIMKGLAKKRFLIIPGFMSKFIYHINRLFPNLMYAYSKRVIQNYLKNR</sequence>
<evidence type="ECO:0000256" key="8">
    <source>
        <dbReference type="ARBA" id="ARBA00023098"/>
    </source>
</evidence>
<dbReference type="Pfam" id="PF00106">
    <property type="entry name" value="adh_short"/>
    <property type="match status" value="1"/>
</dbReference>
<dbReference type="eggNOG" id="COG1028">
    <property type="taxonomic scope" value="Bacteria"/>
</dbReference>
<dbReference type="PRINTS" id="PR00081">
    <property type="entry name" value="GDHRDH"/>
</dbReference>
<dbReference type="PATRIC" id="fig|1125699.3.peg.547"/>
<keyword evidence="13" id="KW-1185">Reference proteome</keyword>
<dbReference type="GO" id="GO:0030148">
    <property type="term" value="P:sphingolipid biosynthetic process"/>
    <property type="evidence" value="ECO:0007669"/>
    <property type="project" value="InterPro"/>
</dbReference>
<comment type="pathway">
    <text evidence="2">Lipid metabolism; sphingolipid metabolism.</text>
</comment>
<keyword evidence="6" id="KW-0746">Sphingolipid metabolism</keyword>
<dbReference type="AlphaFoldDB" id="S3L0H6"/>
<comment type="pathway">
    <text evidence="3">Sphingolipid metabolism.</text>
</comment>
<comment type="similarity">
    <text evidence="10">Belongs to the short-chain dehydrogenases/reductases (SDR) family.</text>
</comment>
<evidence type="ECO:0000313" key="12">
    <source>
        <dbReference type="EMBL" id="EPF30224.1"/>
    </source>
</evidence>
<dbReference type="EMBL" id="ATFF01000006">
    <property type="protein sequence ID" value="EPF30224.1"/>
    <property type="molecule type" value="Genomic_DNA"/>
</dbReference>
<dbReference type="PANTHER" id="PTHR43550">
    <property type="entry name" value="3-KETODIHYDROSPHINGOSINE REDUCTASE"/>
    <property type="match status" value="1"/>
</dbReference>
<evidence type="ECO:0000259" key="11">
    <source>
        <dbReference type="SMART" id="SM00822"/>
    </source>
</evidence>
<evidence type="ECO:0000256" key="10">
    <source>
        <dbReference type="RuleBase" id="RU000363"/>
    </source>
</evidence>
<proteinExistence type="inferred from homology"/>
<dbReference type="RefSeq" id="WP_016524835.1">
    <property type="nucleotide sequence ID" value="NZ_KE332518.1"/>
</dbReference>
<evidence type="ECO:0000256" key="7">
    <source>
        <dbReference type="ARBA" id="ARBA00023002"/>
    </source>
</evidence>
<reference evidence="12 13" key="1">
    <citation type="submission" date="2013-04" db="EMBL/GenBank/DDBJ databases">
        <title>The Genome Sequence of Treponema maltophilum ATCC 51939.</title>
        <authorList>
            <consortium name="The Broad Institute Genomics Platform"/>
            <person name="Earl A."/>
            <person name="Ward D."/>
            <person name="Feldgarden M."/>
            <person name="Gevers D."/>
            <person name="Leonetti C."/>
            <person name="Blanton J.M."/>
            <person name="Dewhirst F.E."/>
            <person name="Izard J."/>
            <person name="Walker B."/>
            <person name="Young S."/>
            <person name="Zeng Q."/>
            <person name="Gargeya S."/>
            <person name="Fitzgerald M."/>
            <person name="Haas B."/>
            <person name="Abouelleil A."/>
            <person name="Allen A.W."/>
            <person name="Alvarado L."/>
            <person name="Arachchi H.M."/>
            <person name="Berlin A.M."/>
            <person name="Chapman S.B."/>
            <person name="Gainer-Dewar J."/>
            <person name="Goldberg J."/>
            <person name="Griggs A."/>
            <person name="Gujja S."/>
            <person name="Hansen M."/>
            <person name="Howarth C."/>
            <person name="Imamovic A."/>
            <person name="Ireland A."/>
            <person name="Larimer J."/>
            <person name="McCowan C."/>
            <person name="Murphy C."/>
            <person name="Pearson M."/>
            <person name="Poon T.W."/>
            <person name="Priest M."/>
            <person name="Roberts A."/>
            <person name="Saif S."/>
            <person name="Shea T."/>
            <person name="Sisk P."/>
            <person name="Sykes S."/>
            <person name="Wortman J."/>
            <person name="Nusbaum C."/>
            <person name="Birren B."/>
        </authorList>
    </citation>
    <scope>NUCLEOTIDE SEQUENCE [LARGE SCALE GENOMIC DNA]</scope>
    <source>
        <strain evidence="12 13">ATCC 51939</strain>
    </source>
</reference>
<evidence type="ECO:0000256" key="2">
    <source>
        <dbReference type="ARBA" id="ARBA00004760"/>
    </source>
</evidence>
<dbReference type="InterPro" id="IPR057326">
    <property type="entry name" value="KR_dom"/>
</dbReference>
<evidence type="ECO:0000256" key="3">
    <source>
        <dbReference type="ARBA" id="ARBA00004991"/>
    </source>
</evidence>
<dbReference type="PRINTS" id="PR00080">
    <property type="entry name" value="SDRFAMILY"/>
</dbReference>
<keyword evidence="7" id="KW-0560">Oxidoreductase</keyword>
<dbReference type="SUPFAM" id="SSF51735">
    <property type="entry name" value="NAD(P)-binding Rossmann-fold domains"/>
    <property type="match status" value="1"/>
</dbReference>
<evidence type="ECO:0000256" key="6">
    <source>
        <dbReference type="ARBA" id="ARBA00022919"/>
    </source>
</evidence>